<comment type="caution">
    <text evidence="2">The sequence shown here is derived from an EMBL/GenBank/DDBJ whole genome shotgun (WGS) entry which is preliminary data.</text>
</comment>
<dbReference type="OrthoDB" id="10258121at2759"/>
<accession>A0A6A5C289</accession>
<keyword evidence="3" id="KW-1185">Reference proteome</keyword>
<keyword evidence="1" id="KW-0472">Membrane</keyword>
<sequence length="337" mass="36797">MATSFSLIARSTGLPVHQWLMCLLFMALFSSSSTTMLSMVHAQILPSIQFNQAIDSAMAELQSESTFTSFIQQALPYYSIPYCNLRPNYPSFSPIPSNVKTLTCCGPYKPTEDNWSSVYRKVATGLADKLNSKYGLQLSSVYKAINTTELGYFESLRKAVNTGSCDVIVSDTTFTTERAAVVKFATCAYGSSTSGFLRTALDANGTRIDELSQLNAPNYIVAFYASTVYEMAANTTLPLAQKIRVTSLSDDPYNLVLQNKIHALISDAADLNSWKATHSDQCSVCYVKAFGEQSPFGIFTAQTTRSSGSGFSMYGSSPMRMIMIGVFVVLMALFSAV</sequence>
<dbReference type="Gene3D" id="3.40.190.10">
    <property type="entry name" value="Periplasmic binding protein-like II"/>
    <property type="match status" value="2"/>
</dbReference>
<dbReference type="AlphaFoldDB" id="A0A6A5C289"/>
<dbReference type="VEuPathDB" id="AmoebaDB:NfTy_054770"/>
<organism evidence="2 3">
    <name type="scientific">Naegleria fowleri</name>
    <name type="common">Brain eating amoeba</name>
    <dbReference type="NCBI Taxonomy" id="5763"/>
    <lineage>
        <taxon>Eukaryota</taxon>
        <taxon>Discoba</taxon>
        <taxon>Heterolobosea</taxon>
        <taxon>Tetramitia</taxon>
        <taxon>Eutetramitia</taxon>
        <taxon>Vahlkampfiidae</taxon>
        <taxon>Naegleria</taxon>
    </lineage>
</organism>
<keyword evidence="1" id="KW-0812">Transmembrane</keyword>
<name>A0A6A5C289_NAEFO</name>
<proteinExistence type="predicted"/>
<protein>
    <submittedName>
        <fullName evidence="2">Uncharacterized protein</fullName>
    </submittedName>
</protein>
<evidence type="ECO:0000256" key="1">
    <source>
        <dbReference type="SAM" id="Phobius"/>
    </source>
</evidence>
<gene>
    <name evidence="2" type="ORF">FDP41_001702</name>
</gene>
<dbReference type="EMBL" id="VFQX01000027">
    <property type="protein sequence ID" value="KAF0979359.1"/>
    <property type="molecule type" value="Genomic_DNA"/>
</dbReference>
<evidence type="ECO:0000313" key="3">
    <source>
        <dbReference type="Proteomes" id="UP000444721"/>
    </source>
</evidence>
<dbReference type="Proteomes" id="UP000444721">
    <property type="component" value="Unassembled WGS sequence"/>
</dbReference>
<dbReference type="RefSeq" id="XP_044564072.1">
    <property type="nucleotide sequence ID" value="XM_044704816.1"/>
</dbReference>
<dbReference type="GeneID" id="68108920"/>
<dbReference type="VEuPathDB" id="AmoebaDB:FDP41_001702"/>
<dbReference type="SUPFAM" id="SSF53850">
    <property type="entry name" value="Periplasmic binding protein-like II"/>
    <property type="match status" value="1"/>
</dbReference>
<keyword evidence="1" id="KW-1133">Transmembrane helix</keyword>
<feature type="transmembrane region" description="Helical" evidence="1">
    <location>
        <begin position="319"/>
        <end position="336"/>
    </location>
</feature>
<evidence type="ECO:0000313" key="2">
    <source>
        <dbReference type="EMBL" id="KAF0979359.1"/>
    </source>
</evidence>
<dbReference type="VEuPathDB" id="AmoebaDB:NF0036220"/>
<reference evidence="2 3" key="1">
    <citation type="journal article" date="2019" name="Sci. Rep.">
        <title>Nanopore sequencing improves the draft genome of the human pathogenic amoeba Naegleria fowleri.</title>
        <authorList>
            <person name="Liechti N."/>
            <person name="Schurch N."/>
            <person name="Bruggmann R."/>
            <person name="Wittwer M."/>
        </authorList>
    </citation>
    <scope>NUCLEOTIDE SEQUENCE [LARGE SCALE GENOMIC DNA]</scope>
    <source>
        <strain evidence="2 3">ATCC 30894</strain>
    </source>
</reference>